<accession>A0A8H9M2W1</accession>
<dbReference type="InterPro" id="IPR005467">
    <property type="entry name" value="His_kinase_dom"/>
</dbReference>
<evidence type="ECO:0000256" key="1">
    <source>
        <dbReference type="ARBA" id="ARBA00000085"/>
    </source>
</evidence>
<dbReference type="InterPro" id="IPR003594">
    <property type="entry name" value="HATPase_dom"/>
</dbReference>
<dbReference type="PIRSF" id="PIRSF036431">
    <property type="entry name" value="STHK_DctB"/>
    <property type="match status" value="1"/>
</dbReference>
<dbReference type="Gene3D" id="3.30.450.20">
    <property type="entry name" value="PAS domain"/>
    <property type="match status" value="2"/>
</dbReference>
<keyword evidence="8 17" id="KW-0812">Transmembrane</keyword>
<evidence type="ECO:0000256" key="5">
    <source>
        <dbReference type="ARBA" id="ARBA00022519"/>
    </source>
</evidence>
<gene>
    <name evidence="19" type="ORF">GCM10011274_05420</name>
</gene>
<feature type="coiled-coil region" evidence="16">
    <location>
        <begin position="321"/>
        <end position="369"/>
    </location>
</feature>
<dbReference type="Pfam" id="PF00512">
    <property type="entry name" value="HisKA"/>
    <property type="match status" value="1"/>
</dbReference>
<comment type="caution">
    <text evidence="19">The sequence shown here is derived from an EMBL/GenBank/DDBJ whole genome shotgun (WGS) entry which is preliminary data.</text>
</comment>
<keyword evidence="14 17" id="KW-0472">Membrane</keyword>
<dbReference type="PANTHER" id="PTHR43065:SF46">
    <property type="entry name" value="C4-DICARBOXYLATE TRANSPORT SENSOR PROTEIN DCTB"/>
    <property type="match status" value="1"/>
</dbReference>
<keyword evidence="13" id="KW-0902">Two-component regulatory system</keyword>
<feature type="domain" description="Histidine kinase" evidence="18">
    <location>
        <begin position="378"/>
        <end position="589"/>
    </location>
</feature>
<protein>
    <recommendedName>
        <fullName evidence="15">C4-dicarboxylate transport sensor protein DctB</fullName>
        <ecNumber evidence="3">2.7.13.3</ecNumber>
    </recommendedName>
</protein>
<dbReference type="EC" id="2.7.13.3" evidence="3"/>
<dbReference type="Gene3D" id="3.30.565.10">
    <property type="entry name" value="Histidine kinase-like ATPase, C-terminal domain"/>
    <property type="match status" value="1"/>
</dbReference>
<dbReference type="SMART" id="SM00387">
    <property type="entry name" value="HATPase_c"/>
    <property type="match status" value="1"/>
</dbReference>
<dbReference type="CDD" id="cd00082">
    <property type="entry name" value="HisKA"/>
    <property type="match status" value="1"/>
</dbReference>
<dbReference type="Gene3D" id="6.10.250.3020">
    <property type="match status" value="1"/>
</dbReference>
<dbReference type="InterPro" id="IPR036097">
    <property type="entry name" value="HisK_dim/P_sf"/>
</dbReference>
<evidence type="ECO:0000256" key="12">
    <source>
        <dbReference type="ARBA" id="ARBA00022989"/>
    </source>
</evidence>
<evidence type="ECO:0000256" key="11">
    <source>
        <dbReference type="ARBA" id="ARBA00022840"/>
    </source>
</evidence>
<keyword evidence="9" id="KW-0547">Nucleotide-binding</keyword>
<sequence>MYRSVTLALCLVYLLVVGGVSYTQVVRAVKQEAEQKIQDVASRLEIQLDKYRTLPRVLVLHPAISELLANPVEDNVRSVNRLLSTYNQSLSSDAVYLMSREGVTLAASNWQQSDSFVGSNYGFRPYFQQAVNGDEGSYFALGTVSRKRGYYFSFPVRVDSDITGVLVVKVALSVIEEYNAEANAPFIVTDDHGAVFYSSHPEWNYTSLVALPNAVKAEIIHQRQYGTGSLLKLTDKTALQDVLIAESLTLEYKNKLRTYLIAEKTLPEVGWHLIVLTPIIKVYVLVTSILFGALVLFILVALLSMIWRRNNIAQRQLAAVNEQLEHRVEQRTAQLQETNTTLMETIDIQRETEQRLKETQNELIQAGKLALLGEMSASINHELNQPLTAMLTYSETLKLMITRGKTEGIGETTDEIIALIRKMATMVAQYKLFARKSAGKIGPVLVADTLSASLSILEAKISKMAAEVHIQPYDTSLLVLAEAVPLEQVLVNLLNNALQAQEAVSQPRIDISVTAKKADAVIAVKDCGQGFSEEQLQKVFEPFYTTKGKGLGLGLTISQRIMASFGGTIAATNHPQGGAVFTLILPIKQEPEV</sequence>
<dbReference type="Gene3D" id="1.10.287.130">
    <property type="match status" value="1"/>
</dbReference>
<keyword evidence="11" id="KW-0067">ATP-binding</keyword>
<dbReference type="Proteomes" id="UP000622604">
    <property type="component" value="Unassembled WGS sequence"/>
</dbReference>
<dbReference type="PROSITE" id="PS50109">
    <property type="entry name" value="HIS_KIN"/>
    <property type="match status" value="1"/>
</dbReference>
<reference evidence="19" key="1">
    <citation type="journal article" date="2014" name="Int. J. Syst. Evol. Microbiol.">
        <title>Complete genome sequence of Corynebacterium casei LMG S-19264T (=DSM 44701T), isolated from a smear-ripened cheese.</title>
        <authorList>
            <consortium name="US DOE Joint Genome Institute (JGI-PGF)"/>
            <person name="Walter F."/>
            <person name="Albersmeier A."/>
            <person name="Kalinowski J."/>
            <person name="Ruckert C."/>
        </authorList>
    </citation>
    <scope>NUCLEOTIDE SEQUENCE</scope>
    <source>
        <strain evidence="19">KCTC 32337</strain>
    </source>
</reference>
<dbReference type="InterPro" id="IPR029151">
    <property type="entry name" value="Sensor-like_sf"/>
</dbReference>
<keyword evidence="16" id="KW-0175">Coiled coil</keyword>
<name>A0A8H9M2W1_9ALTE</name>
<dbReference type="InterPro" id="IPR003661">
    <property type="entry name" value="HisK_dim/P_dom"/>
</dbReference>
<proteinExistence type="predicted"/>
<dbReference type="AlphaFoldDB" id="A0A8H9M2W1"/>
<organism evidence="19 20">
    <name type="scientific">Paraglaciecola chathamensis</name>
    <dbReference type="NCBI Taxonomy" id="368405"/>
    <lineage>
        <taxon>Bacteria</taxon>
        <taxon>Pseudomonadati</taxon>
        <taxon>Pseudomonadota</taxon>
        <taxon>Gammaproteobacteria</taxon>
        <taxon>Alteromonadales</taxon>
        <taxon>Alteromonadaceae</taxon>
        <taxon>Paraglaciecola</taxon>
    </lineage>
</organism>
<evidence type="ECO:0000256" key="2">
    <source>
        <dbReference type="ARBA" id="ARBA00004429"/>
    </source>
</evidence>
<evidence type="ECO:0000256" key="17">
    <source>
        <dbReference type="SAM" id="Phobius"/>
    </source>
</evidence>
<comment type="subcellular location">
    <subcellularLocation>
        <location evidence="2">Cell inner membrane</location>
        <topology evidence="2">Multi-pass membrane protein</topology>
    </subcellularLocation>
</comment>
<evidence type="ECO:0000313" key="20">
    <source>
        <dbReference type="Proteomes" id="UP000622604"/>
    </source>
</evidence>
<dbReference type="PANTHER" id="PTHR43065">
    <property type="entry name" value="SENSOR HISTIDINE KINASE"/>
    <property type="match status" value="1"/>
</dbReference>
<keyword evidence="7" id="KW-0808">Transferase</keyword>
<dbReference type="SUPFAM" id="SSF55874">
    <property type="entry name" value="ATPase domain of HSP90 chaperone/DNA topoisomerase II/histidine kinase"/>
    <property type="match status" value="1"/>
</dbReference>
<evidence type="ECO:0000256" key="4">
    <source>
        <dbReference type="ARBA" id="ARBA00022475"/>
    </source>
</evidence>
<evidence type="ECO:0000256" key="14">
    <source>
        <dbReference type="ARBA" id="ARBA00023136"/>
    </source>
</evidence>
<evidence type="ECO:0000256" key="16">
    <source>
        <dbReference type="SAM" id="Coils"/>
    </source>
</evidence>
<comment type="catalytic activity">
    <reaction evidence="1">
        <text>ATP + protein L-histidine = ADP + protein N-phospho-L-histidine.</text>
        <dbReference type="EC" id="2.7.13.3"/>
    </reaction>
</comment>
<dbReference type="InterPro" id="IPR036890">
    <property type="entry name" value="HATPase_C_sf"/>
</dbReference>
<evidence type="ECO:0000256" key="7">
    <source>
        <dbReference type="ARBA" id="ARBA00022679"/>
    </source>
</evidence>
<evidence type="ECO:0000313" key="19">
    <source>
        <dbReference type="EMBL" id="GGZ50202.1"/>
    </source>
</evidence>
<dbReference type="FunFam" id="1.10.287.130:FF:000049">
    <property type="entry name" value="C4-dicarboxylate transport sensor protein DctB"/>
    <property type="match status" value="1"/>
</dbReference>
<evidence type="ECO:0000256" key="13">
    <source>
        <dbReference type="ARBA" id="ARBA00023012"/>
    </source>
</evidence>
<feature type="transmembrane region" description="Helical" evidence="17">
    <location>
        <begin position="282"/>
        <end position="307"/>
    </location>
</feature>
<dbReference type="SMART" id="SM00388">
    <property type="entry name" value="HisKA"/>
    <property type="match status" value="1"/>
</dbReference>
<evidence type="ECO:0000259" key="18">
    <source>
        <dbReference type="PROSITE" id="PS50109"/>
    </source>
</evidence>
<keyword evidence="6" id="KW-0597">Phosphoprotein</keyword>
<evidence type="ECO:0000256" key="8">
    <source>
        <dbReference type="ARBA" id="ARBA00022692"/>
    </source>
</evidence>
<dbReference type="GO" id="GO:0005524">
    <property type="term" value="F:ATP binding"/>
    <property type="evidence" value="ECO:0007669"/>
    <property type="project" value="UniProtKB-KW"/>
</dbReference>
<keyword evidence="12 17" id="KW-1133">Transmembrane helix</keyword>
<dbReference type="PRINTS" id="PR00344">
    <property type="entry name" value="BCTRLSENSOR"/>
</dbReference>
<evidence type="ECO:0000256" key="3">
    <source>
        <dbReference type="ARBA" id="ARBA00012438"/>
    </source>
</evidence>
<dbReference type="GO" id="GO:0005886">
    <property type="term" value="C:plasma membrane"/>
    <property type="evidence" value="ECO:0007669"/>
    <property type="project" value="UniProtKB-SubCell"/>
</dbReference>
<keyword evidence="4" id="KW-1003">Cell membrane</keyword>
<dbReference type="Pfam" id="PF02518">
    <property type="entry name" value="HATPase_c"/>
    <property type="match status" value="1"/>
</dbReference>
<dbReference type="GO" id="GO:0000155">
    <property type="term" value="F:phosphorelay sensor kinase activity"/>
    <property type="evidence" value="ECO:0007669"/>
    <property type="project" value="InterPro"/>
</dbReference>
<keyword evidence="10 19" id="KW-0418">Kinase</keyword>
<reference evidence="19" key="2">
    <citation type="submission" date="2020-09" db="EMBL/GenBank/DDBJ databases">
        <authorList>
            <person name="Sun Q."/>
            <person name="Kim S."/>
        </authorList>
    </citation>
    <scope>NUCLEOTIDE SEQUENCE</scope>
    <source>
        <strain evidence="19">KCTC 32337</strain>
    </source>
</reference>
<evidence type="ECO:0000256" key="10">
    <source>
        <dbReference type="ARBA" id="ARBA00022777"/>
    </source>
</evidence>
<keyword evidence="5" id="KW-0997">Cell inner membrane</keyword>
<evidence type="ECO:0000256" key="6">
    <source>
        <dbReference type="ARBA" id="ARBA00022553"/>
    </source>
</evidence>
<dbReference type="InterPro" id="IPR004358">
    <property type="entry name" value="Sig_transdc_His_kin-like_C"/>
</dbReference>
<dbReference type="EMBL" id="BMZC01000001">
    <property type="protein sequence ID" value="GGZ50202.1"/>
    <property type="molecule type" value="Genomic_DNA"/>
</dbReference>
<dbReference type="InterPro" id="IPR017055">
    <property type="entry name" value="Sig_transdc_His_kinase_DctB"/>
</dbReference>
<dbReference type="RefSeq" id="WP_007985434.1">
    <property type="nucleotide sequence ID" value="NZ_BMZC01000001.1"/>
</dbReference>
<dbReference type="SUPFAM" id="SSF103190">
    <property type="entry name" value="Sensory domain-like"/>
    <property type="match status" value="1"/>
</dbReference>
<evidence type="ECO:0000256" key="15">
    <source>
        <dbReference type="ARBA" id="ARBA00073143"/>
    </source>
</evidence>
<dbReference type="SUPFAM" id="SSF47384">
    <property type="entry name" value="Homodimeric domain of signal transducing histidine kinase"/>
    <property type="match status" value="1"/>
</dbReference>
<dbReference type="FunFam" id="3.30.450.20:FF:000127">
    <property type="entry name" value="C4-dicarboxylate transport sensor protein"/>
    <property type="match status" value="1"/>
</dbReference>
<evidence type="ECO:0000256" key="9">
    <source>
        <dbReference type="ARBA" id="ARBA00022741"/>
    </source>
</evidence>